<organism evidence="2 3">
    <name type="scientific">Sphagnurus paluster</name>
    <dbReference type="NCBI Taxonomy" id="117069"/>
    <lineage>
        <taxon>Eukaryota</taxon>
        <taxon>Fungi</taxon>
        <taxon>Dikarya</taxon>
        <taxon>Basidiomycota</taxon>
        <taxon>Agaricomycotina</taxon>
        <taxon>Agaricomycetes</taxon>
        <taxon>Agaricomycetidae</taxon>
        <taxon>Agaricales</taxon>
        <taxon>Tricholomatineae</taxon>
        <taxon>Lyophyllaceae</taxon>
        <taxon>Sphagnurus</taxon>
    </lineage>
</organism>
<protein>
    <submittedName>
        <fullName evidence="2">Uncharacterized protein</fullName>
    </submittedName>
</protein>
<keyword evidence="3" id="KW-1185">Reference proteome</keyword>
<dbReference type="EMBL" id="JABCKI010006210">
    <property type="protein sequence ID" value="KAG5634999.1"/>
    <property type="molecule type" value="Genomic_DNA"/>
</dbReference>
<evidence type="ECO:0000256" key="1">
    <source>
        <dbReference type="SAM" id="MobiDB-lite"/>
    </source>
</evidence>
<feature type="region of interest" description="Disordered" evidence="1">
    <location>
        <begin position="1"/>
        <end position="91"/>
    </location>
</feature>
<comment type="caution">
    <text evidence="2">The sequence shown here is derived from an EMBL/GenBank/DDBJ whole genome shotgun (WGS) entry which is preliminary data.</text>
</comment>
<dbReference type="Proteomes" id="UP000717328">
    <property type="component" value="Unassembled WGS sequence"/>
</dbReference>
<feature type="compositionally biased region" description="Basic and acidic residues" evidence="1">
    <location>
        <begin position="37"/>
        <end position="53"/>
    </location>
</feature>
<evidence type="ECO:0000313" key="2">
    <source>
        <dbReference type="EMBL" id="KAG5634999.1"/>
    </source>
</evidence>
<accession>A0A9P7FQ85</accession>
<feature type="compositionally biased region" description="Basic and acidic residues" evidence="1">
    <location>
        <begin position="1"/>
        <end position="13"/>
    </location>
</feature>
<feature type="region of interest" description="Disordered" evidence="1">
    <location>
        <begin position="195"/>
        <end position="223"/>
    </location>
</feature>
<proteinExistence type="predicted"/>
<sequence>MVDKEPEPKERRGLKPAAQDEDEDDDGAETASSPNKQGEKQILEDKNEEELAGHPKPHRKRTKKSMPVVEDSDAEVEVAAPATPRELKPCKPKVKGEDWAAMSPAEQEDLTATVESHVAGKFNGAPLDLAEVDDLGIANLSRAALAHWNYAQSTIAPVPCNQCTKGAKPCLVYTGPASCFLCLKAKAKCSLVPEKLKGKPKGKGKGKATEEPGVTKPQKAEED</sequence>
<name>A0A9P7FQ85_9AGAR</name>
<reference evidence="2" key="2">
    <citation type="submission" date="2021-10" db="EMBL/GenBank/DDBJ databases">
        <title>Phylogenomics reveals ancestral predisposition of the termite-cultivated fungus Termitomyces towards a domesticated lifestyle.</title>
        <authorList>
            <person name="Auxier B."/>
            <person name="Grum-Grzhimaylo A."/>
            <person name="Cardenas M.E."/>
            <person name="Lodge J.D."/>
            <person name="Laessoe T."/>
            <person name="Pedersen O."/>
            <person name="Smith M.E."/>
            <person name="Kuyper T.W."/>
            <person name="Franco-Molano E.A."/>
            <person name="Baroni T.J."/>
            <person name="Aanen D.K."/>
        </authorList>
    </citation>
    <scope>NUCLEOTIDE SEQUENCE</scope>
    <source>
        <strain evidence="2">D49</strain>
    </source>
</reference>
<feature type="compositionally biased region" description="Basic residues" evidence="1">
    <location>
        <begin position="55"/>
        <end position="64"/>
    </location>
</feature>
<feature type="compositionally biased region" description="Acidic residues" evidence="1">
    <location>
        <begin position="19"/>
        <end position="28"/>
    </location>
</feature>
<dbReference type="AlphaFoldDB" id="A0A9P7FQ85"/>
<evidence type="ECO:0000313" key="3">
    <source>
        <dbReference type="Proteomes" id="UP000717328"/>
    </source>
</evidence>
<gene>
    <name evidence="2" type="ORF">H0H81_012774</name>
</gene>
<reference evidence="2" key="1">
    <citation type="submission" date="2021-02" db="EMBL/GenBank/DDBJ databases">
        <authorList>
            <person name="Nieuwenhuis M."/>
            <person name="Van De Peppel L.J.J."/>
        </authorList>
    </citation>
    <scope>NUCLEOTIDE SEQUENCE</scope>
    <source>
        <strain evidence="2">D49</strain>
    </source>
</reference>